<feature type="domain" description="DUF4236" evidence="2">
    <location>
        <begin position="3"/>
        <end position="56"/>
    </location>
</feature>
<evidence type="ECO:0000256" key="1">
    <source>
        <dbReference type="SAM" id="MobiDB-lite"/>
    </source>
</evidence>
<gene>
    <name evidence="3" type="ORF">FAZ15_01405</name>
</gene>
<feature type="compositionally biased region" description="Pro residues" evidence="1">
    <location>
        <begin position="64"/>
        <end position="74"/>
    </location>
</feature>
<keyword evidence="4" id="KW-1185">Reference proteome</keyword>
<dbReference type="OrthoDB" id="9806903at2"/>
<dbReference type="RefSeq" id="WP_136899391.1">
    <property type="nucleotide sequence ID" value="NZ_SUME01000001.1"/>
</dbReference>
<accession>A0A4U0P6D7</accession>
<reference evidence="3 4" key="1">
    <citation type="submission" date="2019-04" db="EMBL/GenBank/DDBJ databases">
        <title>Sphingobacterium olei sp. nov., isolated from oil-contaminated soil.</title>
        <authorList>
            <person name="Liu B."/>
        </authorList>
    </citation>
    <scope>NUCLEOTIDE SEQUENCE [LARGE SCALE GENOMIC DNA]</scope>
    <source>
        <strain evidence="3 4">HAL-9</strain>
    </source>
</reference>
<dbReference type="Proteomes" id="UP000306808">
    <property type="component" value="Unassembled WGS sequence"/>
</dbReference>
<evidence type="ECO:0000259" key="2">
    <source>
        <dbReference type="Pfam" id="PF14020"/>
    </source>
</evidence>
<dbReference type="AlphaFoldDB" id="A0A4U0P6D7"/>
<organism evidence="3 4">
    <name type="scientific">Sphingobacterium olei</name>
    <dbReference type="NCBI Taxonomy" id="2571155"/>
    <lineage>
        <taxon>Bacteria</taxon>
        <taxon>Pseudomonadati</taxon>
        <taxon>Bacteroidota</taxon>
        <taxon>Sphingobacteriia</taxon>
        <taxon>Sphingobacteriales</taxon>
        <taxon>Sphingobacteriaceae</taxon>
        <taxon>Sphingobacterium</taxon>
    </lineage>
</organism>
<comment type="caution">
    <text evidence="3">The sequence shown here is derived from an EMBL/GenBank/DDBJ whole genome shotgun (WGS) entry which is preliminary data.</text>
</comment>
<protein>
    <submittedName>
        <fullName evidence="3">DUF4236 domain-containing protein</fullName>
    </submittedName>
</protein>
<proteinExistence type="predicted"/>
<name>A0A4U0P6D7_9SPHI</name>
<dbReference type="InterPro" id="IPR025330">
    <property type="entry name" value="DUF4236"/>
</dbReference>
<sequence length="379" mass="43030">MTWNFRRRVKIIPGVHLNFSKSGISTSIGVKGASMTLGRSGTYLNTGIPGLGIYNRQKLSNGAPAPPLRPPTPRYNPGQSEEPYGNIFSADIHEITSQDMQGIKEAILLARQQRATLNSDLSKINSALKTTKLKKTFSYVLLYGLINKSIPEKLAQDIAAQHEAVRQTNEQIDTSYVNLEVDFEPEIQQKYNALVSAFENLTRCHKIWDVTSAHFEDRAVTRSSASTFVTRRDVWFRLKSIPEFKSELQALYFQNANGADLYIYPSFIVMYSNRSDFAIIGLDEVDFQYGYVRFTETGKVPPDSKVIDQTWAKVNKNGTPDRRFKGNYQIPVVQYGEIRLKTKTGLHEEYKFSNYELTEAFGSAFKDYQSTVRQLTYTS</sequence>
<evidence type="ECO:0000313" key="3">
    <source>
        <dbReference type="EMBL" id="TJZ62983.1"/>
    </source>
</evidence>
<feature type="region of interest" description="Disordered" evidence="1">
    <location>
        <begin position="59"/>
        <end position="83"/>
    </location>
</feature>
<evidence type="ECO:0000313" key="4">
    <source>
        <dbReference type="Proteomes" id="UP000306808"/>
    </source>
</evidence>
<dbReference type="Pfam" id="PF14020">
    <property type="entry name" value="DUF4236"/>
    <property type="match status" value="1"/>
</dbReference>
<dbReference type="EMBL" id="SUME01000001">
    <property type="protein sequence ID" value="TJZ62983.1"/>
    <property type="molecule type" value="Genomic_DNA"/>
</dbReference>